<accession>A0A368HJ98</accession>
<name>A0A368HJ98_9GAMM</name>
<dbReference type="Proteomes" id="UP000253250">
    <property type="component" value="Unassembled WGS sequence"/>
</dbReference>
<evidence type="ECO:0000313" key="1">
    <source>
        <dbReference type="EMBL" id="RCN59446.1"/>
    </source>
</evidence>
<dbReference type="AlphaFoldDB" id="A0A368HJ98"/>
<dbReference type="RefSeq" id="WP_147267151.1">
    <property type="nucleotide sequence ID" value="NZ_PSYR01000001.1"/>
</dbReference>
<dbReference type="EMBL" id="PSYR01000001">
    <property type="protein sequence ID" value="RCN59446.1"/>
    <property type="molecule type" value="Genomic_DNA"/>
</dbReference>
<comment type="caution">
    <text evidence="1">The sequence shown here is derived from an EMBL/GenBank/DDBJ whole genome shotgun (WGS) entry which is preliminary data.</text>
</comment>
<reference evidence="1 2" key="1">
    <citation type="submission" date="2018-02" db="EMBL/GenBank/DDBJ databases">
        <title>Insights into the biology of acidophilic members of the Acidiferrobacteraceae family derived from comparative genomic analyses.</title>
        <authorList>
            <person name="Issotta F."/>
            <person name="Thyssen C."/>
            <person name="Mena C."/>
            <person name="Moya A."/>
            <person name="Bellenberg S."/>
            <person name="Sproer C."/>
            <person name="Covarrubias P.C."/>
            <person name="Sand W."/>
            <person name="Quatrini R."/>
            <person name="Vera M."/>
        </authorList>
    </citation>
    <scope>NUCLEOTIDE SEQUENCE [LARGE SCALE GENOMIC DNA]</scope>
    <source>
        <strain evidence="2">m-1</strain>
    </source>
</reference>
<keyword evidence="2" id="KW-1185">Reference proteome</keyword>
<sequence length="346" mass="39220">MGDGRQGLRAKARGRRFDTLAEYAQDFLAFIEGADWLFPGETQTHWLQSLVYGFWKECYVDELERMLAEEEKTTPKGKLKKLAAIIAADHEDWERYPDLACVSSGYGQRVREIFAEALDEAEHDLLEELALTPALQEALRKTVEFAYQKEWFHPRDRSHVVIAGMGEAEPFPILLEYEVGTLAAGTLRYRKADETRVGEDSDGTVAPFGQREIIDSVIQGIHPRIYGQLMRAAARMPQDLEDYDDEDEPEEIEERAEAFSQLVREEVLRPYAKPLLSAVSALPRQDLAKMAESLVNLTAFFMRMSADEEQTVSEPVDVALLSKGDGFIWVKHKDVRGLAYDRSIGA</sequence>
<organism evidence="1 2">
    <name type="scientific">Acidiferrobacter thiooxydans</name>
    <dbReference type="NCBI Taxonomy" id="163359"/>
    <lineage>
        <taxon>Bacteria</taxon>
        <taxon>Pseudomonadati</taxon>
        <taxon>Pseudomonadota</taxon>
        <taxon>Gammaproteobacteria</taxon>
        <taxon>Acidiferrobacterales</taxon>
        <taxon>Acidiferrobacteraceae</taxon>
        <taxon>Acidiferrobacter</taxon>
    </lineage>
</organism>
<dbReference type="OrthoDB" id="978985at2"/>
<protein>
    <submittedName>
        <fullName evidence="1">Uncharacterized protein</fullName>
    </submittedName>
</protein>
<gene>
    <name evidence="1" type="ORF">C4900_07090</name>
</gene>
<proteinExistence type="predicted"/>
<evidence type="ECO:0000313" key="2">
    <source>
        <dbReference type="Proteomes" id="UP000253250"/>
    </source>
</evidence>